<reference evidence="3" key="1">
    <citation type="journal article" date="2013" name="G3 (Bethesda)">
        <title>Comparative genomics of a plant-pathogenic fungus, Pyrenophora tritici-repentis, reveals transduplication and the impact of repeat elements on pathogenicity and population divergence.</title>
        <authorList>
            <person name="Manning V.A."/>
            <person name="Pandelova I."/>
            <person name="Dhillon B."/>
            <person name="Wilhelm L.J."/>
            <person name="Goodwin S.B."/>
            <person name="Berlin A.M."/>
            <person name="Figueroa M."/>
            <person name="Freitag M."/>
            <person name="Hane J.K."/>
            <person name="Henrissat B."/>
            <person name="Holman W.H."/>
            <person name="Kodira C.D."/>
            <person name="Martin J."/>
            <person name="Oliver R.P."/>
            <person name="Robbertse B."/>
            <person name="Schackwitz W."/>
            <person name="Schwartz D.C."/>
            <person name="Spatafora J.W."/>
            <person name="Turgeon B.G."/>
            <person name="Yandava C."/>
            <person name="Young S."/>
            <person name="Zhou S."/>
            <person name="Zeng Q."/>
            <person name="Grigoriev I.V."/>
            <person name="Ma L.-J."/>
            <person name="Ciuffetti L.M."/>
        </authorList>
    </citation>
    <scope>NUCLEOTIDE SEQUENCE [LARGE SCALE GENOMIC DNA]</scope>
    <source>
        <strain evidence="3">Pt-1C-BFP</strain>
    </source>
</reference>
<evidence type="ECO:0000256" key="1">
    <source>
        <dbReference type="SAM" id="SignalP"/>
    </source>
</evidence>
<evidence type="ECO:0000313" key="2">
    <source>
        <dbReference type="EMBL" id="EDU40196.1"/>
    </source>
</evidence>
<feature type="signal peptide" evidence="1">
    <location>
        <begin position="1"/>
        <end position="18"/>
    </location>
</feature>
<evidence type="ECO:0008006" key="4">
    <source>
        <dbReference type="Google" id="ProtNLM"/>
    </source>
</evidence>
<dbReference type="Proteomes" id="UP000001471">
    <property type="component" value="Unassembled WGS sequence"/>
</dbReference>
<name>B2VSX4_PYRTR</name>
<dbReference type="InParanoid" id="B2VSX4"/>
<gene>
    <name evidence="2" type="ORF">PTRG_00758</name>
</gene>
<feature type="chain" id="PRO_5002784246" description="Secreted protein" evidence="1">
    <location>
        <begin position="19"/>
        <end position="74"/>
    </location>
</feature>
<protein>
    <recommendedName>
        <fullName evidence="4">Secreted protein</fullName>
    </recommendedName>
</protein>
<sequence>MLFLTLLFIDAGFPSSYSMPAAPPSLSCPCNFAMTSASSSACVFFLGFASSVVFSSDFWFTSFTAPEDFELASE</sequence>
<dbReference type="HOGENOM" id="CLU_2689013_0_0_1"/>
<dbReference type="EMBL" id="DS231615">
    <property type="protein sequence ID" value="EDU40196.1"/>
    <property type="molecule type" value="Genomic_DNA"/>
</dbReference>
<organism evidence="2 3">
    <name type="scientific">Pyrenophora tritici-repentis (strain Pt-1C-BFP)</name>
    <name type="common">Wheat tan spot fungus</name>
    <name type="synonym">Drechslera tritici-repentis</name>
    <dbReference type="NCBI Taxonomy" id="426418"/>
    <lineage>
        <taxon>Eukaryota</taxon>
        <taxon>Fungi</taxon>
        <taxon>Dikarya</taxon>
        <taxon>Ascomycota</taxon>
        <taxon>Pezizomycotina</taxon>
        <taxon>Dothideomycetes</taxon>
        <taxon>Pleosporomycetidae</taxon>
        <taxon>Pleosporales</taxon>
        <taxon>Pleosporineae</taxon>
        <taxon>Pleosporaceae</taxon>
        <taxon>Pyrenophora</taxon>
    </lineage>
</organism>
<keyword evidence="1" id="KW-0732">Signal</keyword>
<evidence type="ECO:0000313" key="3">
    <source>
        <dbReference type="Proteomes" id="UP000001471"/>
    </source>
</evidence>
<accession>B2VSX4</accession>
<proteinExistence type="predicted"/>
<dbReference type="AlphaFoldDB" id="B2VSX4"/>